<protein>
    <recommendedName>
        <fullName evidence="1">DUF5641 domain-containing protein</fullName>
    </recommendedName>
</protein>
<reference evidence="2" key="1">
    <citation type="journal article" date="2023" name="Front. Mar. Sci.">
        <title>A new Merluccius polli reference genome to investigate the effects of global change in West African waters.</title>
        <authorList>
            <person name="Mateo J.L."/>
            <person name="Blanco-Fernandez C."/>
            <person name="Garcia-Vazquez E."/>
            <person name="Machado-Schiaffino G."/>
        </authorList>
    </citation>
    <scope>NUCLEOTIDE SEQUENCE</scope>
    <source>
        <strain evidence="2">C29</strain>
        <tissue evidence="2">Fin</tissue>
    </source>
</reference>
<comment type="caution">
    <text evidence="2">The sequence shown here is derived from an EMBL/GenBank/DDBJ whole genome shotgun (WGS) entry which is preliminary data.</text>
</comment>
<organism evidence="2 3">
    <name type="scientific">Merluccius polli</name>
    <name type="common">Benguela hake</name>
    <name type="synonym">Merluccius cadenati</name>
    <dbReference type="NCBI Taxonomy" id="89951"/>
    <lineage>
        <taxon>Eukaryota</taxon>
        <taxon>Metazoa</taxon>
        <taxon>Chordata</taxon>
        <taxon>Craniata</taxon>
        <taxon>Vertebrata</taxon>
        <taxon>Euteleostomi</taxon>
        <taxon>Actinopterygii</taxon>
        <taxon>Neopterygii</taxon>
        <taxon>Teleostei</taxon>
        <taxon>Neoteleostei</taxon>
        <taxon>Acanthomorphata</taxon>
        <taxon>Zeiogadaria</taxon>
        <taxon>Gadariae</taxon>
        <taxon>Gadiformes</taxon>
        <taxon>Gadoidei</taxon>
        <taxon>Merlucciidae</taxon>
        <taxon>Merluccius</taxon>
    </lineage>
</organism>
<keyword evidence="3" id="KW-1185">Reference proteome</keyword>
<feature type="domain" description="DUF5641" evidence="1">
    <location>
        <begin position="1"/>
        <end position="70"/>
    </location>
</feature>
<name>A0AA47NVY8_MERPO</name>
<dbReference type="PANTHER" id="PTHR47331">
    <property type="entry name" value="PHD-TYPE DOMAIN-CONTAINING PROTEIN"/>
    <property type="match status" value="1"/>
</dbReference>
<dbReference type="PANTHER" id="PTHR47331:SF3">
    <property type="match status" value="1"/>
</dbReference>
<dbReference type="AlphaFoldDB" id="A0AA47NVY8"/>
<dbReference type="Proteomes" id="UP001174136">
    <property type="component" value="Unassembled WGS sequence"/>
</dbReference>
<accession>A0AA47NVY8</accession>
<evidence type="ECO:0000313" key="3">
    <source>
        <dbReference type="Proteomes" id="UP001174136"/>
    </source>
</evidence>
<dbReference type="Pfam" id="PF18701">
    <property type="entry name" value="DUF5641"/>
    <property type="match status" value="1"/>
</dbReference>
<dbReference type="InterPro" id="IPR040676">
    <property type="entry name" value="DUF5641"/>
</dbReference>
<gene>
    <name evidence="2" type="ORF">N1851_025746</name>
</gene>
<sequence length="90" mass="9909">MQERQRWSGAKRNLVPGDLVLIVDNTAPRNSWVIGRVLQTFPDRRGFVRQVRIKTKSSCLNRPITKVCLLPEADAGCGATGTDDDALTSA</sequence>
<proteinExistence type="predicted"/>
<evidence type="ECO:0000259" key="1">
    <source>
        <dbReference type="Pfam" id="PF18701"/>
    </source>
</evidence>
<dbReference type="EMBL" id="JAOPHQ010004836">
    <property type="protein sequence ID" value="KAK0138082.1"/>
    <property type="molecule type" value="Genomic_DNA"/>
</dbReference>
<evidence type="ECO:0000313" key="2">
    <source>
        <dbReference type="EMBL" id="KAK0138082.1"/>
    </source>
</evidence>